<proteinExistence type="predicted"/>
<organism evidence="2">
    <name type="scientific">Aphanomyces invadans</name>
    <dbReference type="NCBI Taxonomy" id="157072"/>
    <lineage>
        <taxon>Eukaryota</taxon>
        <taxon>Sar</taxon>
        <taxon>Stramenopiles</taxon>
        <taxon>Oomycota</taxon>
        <taxon>Saprolegniomycetes</taxon>
        <taxon>Saprolegniales</taxon>
        <taxon>Verrucalvaceae</taxon>
        <taxon>Aphanomyces</taxon>
    </lineage>
</organism>
<dbReference type="STRING" id="157072.A0A024UBX3"/>
<sequence>MTESTAVTSPPALVFAKEDCTCTEPLFSLKYLRTHRAGSLKLVRCFPHCCPVHSFGNFCSTSIDLKVTGASNDDVAYVHFQPTTDRILEANDVIDATLVVNNTRSMENLKGEWIPSVYRYYHEARNETIYHFNQNNTFGWHYGWVGTSTKAHRTCPHRLVGYIFAHVTIHGKPMLQVVHATKSPAFIVMSYRRACYFCQKHRTSTFGTKPLDGDDVNMESLQCECEGEFNIETHHPSNTLPYQSKQQRSNSSLPSTPPPPLLTPSVHIARSSDIERQLHILYAFVSLPSVHFFGCHLPALESRVVKSMLQPLGVSLGLNAYQKRTMAFPTFLRPTSPSQETTVKSLMSVQSVAIDLLLSLFTFESIRQSCAAFAAATPHLLQRDALHQAYQTWLGSIHAQLTTRLLPLNLTISQLVNHVQDAMTHIPELHALHRSVQNQQTHPLDDSHTTNNAFDYFVAQLREVFMAQEAGPMPDVAGAATSIYNGQFLFDKTVSLVYANSTPDMDISVPTLLRWITMGYAFTLHHTSTSLQITSSLRPFATIPSEFILDATPRVFRVFPNGESSMTSLAGLSHGDYIGQHSPSTGMVSLDFLSWPSADSVTKVSRVSVVLSPTKSGLMATVSWGQAEGARGVDYASMNALQRYATYAMDKEAPVASFQFGYSRVK</sequence>
<reference evidence="2" key="1">
    <citation type="submission" date="2013-12" db="EMBL/GenBank/DDBJ databases">
        <title>The Genome Sequence of Aphanomyces invadans NJM9701.</title>
        <authorList>
            <consortium name="The Broad Institute Genomics Platform"/>
            <person name="Russ C."/>
            <person name="Tyler B."/>
            <person name="van West P."/>
            <person name="Dieguez-Uribeondo J."/>
            <person name="Young S.K."/>
            <person name="Zeng Q."/>
            <person name="Gargeya S."/>
            <person name="Fitzgerald M."/>
            <person name="Abouelleil A."/>
            <person name="Alvarado L."/>
            <person name="Chapman S.B."/>
            <person name="Gainer-Dewar J."/>
            <person name="Goldberg J."/>
            <person name="Griggs A."/>
            <person name="Gujja S."/>
            <person name="Hansen M."/>
            <person name="Howarth C."/>
            <person name="Imamovic A."/>
            <person name="Ireland A."/>
            <person name="Larimer J."/>
            <person name="McCowan C."/>
            <person name="Murphy C."/>
            <person name="Pearson M."/>
            <person name="Poon T.W."/>
            <person name="Priest M."/>
            <person name="Roberts A."/>
            <person name="Saif S."/>
            <person name="Shea T."/>
            <person name="Sykes S."/>
            <person name="Wortman J."/>
            <person name="Nusbaum C."/>
            <person name="Birren B."/>
        </authorList>
    </citation>
    <scope>NUCLEOTIDE SEQUENCE [LARGE SCALE GENOMIC DNA]</scope>
    <source>
        <strain evidence="2">NJM9701</strain>
    </source>
</reference>
<accession>A0A024UBX3</accession>
<evidence type="ECO:0000313" key="2">
    <source>
        <dbReference type="EMBL" id="ETW03881.1"/>
    </source>
</evidence>
<feature type="compositionally biased region" description="Polar residues" evidence="1">
    <location>
        <begin position="236"/>
        <end position="250"/>
    </location>
</feature>
<dbReference type="GeneID" id="20081361"/>
<dbReference type="AlphaFoldDB" id="A0A024UBX3"/>
<evidence type="ECO:0000256" key="1">
    <source>
        <dbReference type="SAM" id="MobiDB-lite"/>
    </source>
</evidence>
<dbReference type="RefSeq" id="XP_008866837.1">
    <property type="nucleotide sequence ID" value="XM_008868615.1"/>
</dbReference>
<dbReference type="OrthoDB" id="77530at2759"/>
<name>A0A024UBX3_9STRA</name>
<dbReference type="EMBL" id="KI913958">
    <property type="protein sequence ID" value="ETW03881.1"/>
    <property type="molecule type" value="Genomic_DNA"/>
</dbReference>
<feature type="region of interest" description="Disordered" evidence="1">
    <location>
        <begin position="236"/>
        <end position="264"/>
    </location>
</feature>
<dbReference type="eggNOG" id="ENOG502S6QQ">
    <property type="taxonomic scope" value="Eukaryota"/>
</dbReference>
<protein>
    <submittedName>
        <fullName evidence="2">Uncharacterized protein</fullName>
    </submittedName>
</protein>
<dbReference type="VEuPathDB" id="FungiDB:H310_04311"/>
<gene>
    <name evidence="2" type="ORF">H310_04311</name>
</gene>